<evidence type="ECO:0000313" key="2">
    <source>
        <dbReference type="EMBL" id="GEU78196.1"/>
    </source>
</evidence>
<comment type="caution">
    <text evidence="2">The sequence shown here is derived from an EMBL/GenBank/DDBJ whole genome shotgun (WGS) entry which is preliminary data.</text>
</comment>
<protein>
    <recommendedName>
        <fullName evidence="3">Retrovirus-related Pol polyprotein from transposon TNT 1-94</fullName>
    </recommendedName>
</protein>
<evidence type="ECO:0008006" key="3">
    <source>
        <dbReference type="Google" id="ProtNLM"/>
    </source>
</evidence>
<gene>
    <name evidence="2" type="ORF">Tci_050174</name>
</gene>
<keyword evidence="1" id="KW-0732">Signal</keyword>
<name>A0A6L2MW11_TANCI</name>
<accession>A0A6L2MW11</accession>
<evidence type="ECO:0000256" key="1">
    <source>
        <dbReference type="SAM" id="SignalP"/>
    </source>
</evidence>
<organism evidence="2">
    <name type="scientific">Tanacetum cinerariifolium</name>
    <name type="common">Dalmatian daisy</name>
    <name type="synonym">Chrysanthemum cinerariifolium</name>
    <dbReference type="NCBI Taxonomy" id="118510"/>
    <lineage>
        <taxon>Eukaryota</taxon>
        <taxon>Viridiplantae</taxon>
        <taxon>Streptophyta</taxon>
        <taxon>Embryophyta</taxon>
        <taxon>Tracheophyta</taxon>
        <taxon>Spermatophyta</taxon>
        <taxon>Magnoliopsida</taxon>
        <taxon>eudicotyledons</taxon>
        <taxon>Gunneridae</taxon>
        <taxon>Pentapetalae</taxon>
        <taxon>asterids</taxon>
        <taxon>campanulids</taxon>
        <taxon>Asterales</taxon>
        <taxon>Asteraceae</taxon>
        <taxon>Asteroideae</taxon>
        <taxon>Anthemideae</taxon>
        <taxon>Anthemidinae</taxon>
        <taxon>Tanacetum</taxon>
    </lineage>
</organism>
<sequence>MLEKSSPFRTSNIEVIITLLLSILAVLQPQQDLFSMSSPFQPKLLYLSEHKPKAWRTKDFKAKYNKVKAKLALLSSSASALGSSSGKNKGLIAKTYDKDEEEVSYDDNEVTEVKALMALTDEERVFVGKESANNGEWVKISIQKCISEQIPTQKKKILGINQLTEDTSSFRPKDSVFIKTLTDNSDMSITGSNKPKLSGAKDFTLLNHDTASKTNSAPAGKLKNMKIEDDPPLAIVMKELNELKLQFSKNKLSYFKNKNSQLVPPNALQNKYKT</sequence>
<feature type="chain" id="PRO_5026986909" description="Retrovirus-related Pol polyprotein from transposon TNT 1-94" evidence="1">
    <location>
        <begin position="30"/>
        <end position="274"/>
    </location>
</feature>
<reference evidence="2" key="1">
    <citation type="journal article" date="2019" name="Sci. Rep.">
        <title>Draft genome of Tanacetum cinerariifolium, the natural source of mosquito coil.</title>
        <authorList>
            <person name="Yamashiro T."/>
            <person name="Shiraishi A."/>
            <person name="Satake H."/>
            <person name="Nakayama K."/>
        </authorList>
    </citation>
    <scope>NUCLEOTIDE SEQUENCE</scope>
</reference>
<dbReference type="AlphaFoldDB" id="A0A6L2MW11"/>
<feature type="signal peptide" evidence="1">
    <location>
        <begin position="1"/>
        <end position="29"/>
    </location>
</feature>
<dbReference type="EMBL" id="BKCJ010007624">
    <property type="protein sequence ID" value="GEU78196.1"/>
    <property type="molecule type" value="Genomic_DNA"/>
</dbReference>
<proteinExistence type="predicted"/>